<keyword evidence="9 16" id="KW-0436">Ligase</keyword>
<dbReference type="EMBL" id="JAVAJI010000013">
    <property type="protein sequence ID" value="MDP4545104.1"/>
    <property type="molecule type" value="Genomic_DNA"/>
</dbReference>
<dbReference type="PROSITE" id="PS00843">
    <property type="entry name" value="DALA_DALA_LIGASE_1"/>
    <property type="match status" value="1"/>
</dbReference>
<dbReference type="InterPro" id="IPR013815">
    <property type="entry name" value="ATP_grasp_subdomain_1"/>
</dbReference>
<comment type="catalytic activity">
    <reaction evidence="15 16">
        <text>2 D-alanine + ATP = D-alanyl-D-alanine + ADP + phosphate + H(+)</text>
        <dbReference type="Rhea" id="RHEA:11224"/>
        <dbReference type="ChEBI" id="CHEBI:15378"/>
        <dbReference type="ChEBI" id="CHEBI:30616"/>
        <dbReference type="ChEBI" id="CHEBI:43474"/>
        <dbReference type="ChEBI" id="CHEBI:57416"/>
        <dbReference type="ChEBI" id="CHEBI:57822"/>
        <dbReference type="ChEBI" id="CHEBI:456216"/>
        <dbReference type="EC" id="6.3.2.4"/>
    </reaction>
</comment>
<dbReference type="Gene3D" id="3.40.50.20">
    <property type="match status" value="1"/>
</dbReference>
<comment type="similarity">
    <text evidence="6 16">Belongs to the D-alanine--D-alanine ligase family.</text>
</comment>
<comment type="cofactor">
    <cofactor evidence="2">
        <name>Mg(2+)</name>
        <dbReference type="ChEBI" id="CHEBI:18420"/>
    </cofactor>
</comment>
<keyword evidence="10 17" id="KW-0547">Nucleotide-binding</keyword>
<dbReference type="PROSITE" id="PS50975">
    <property type="entry name" value="ATP_GRASP"/>
    <property type="match status" value="1"/>
</dbReference>
<dbReference type="GO" id="GO:0008716">
    <property type="term" value="F:D-alanine-D-alanine ligase activity"/>
    <property type="evidence" value="ECO:0007669"/>
    <property type="project" value="UniProtKB-EC"/>
</dbReference>
<keyword evidence="12 16" id="KW-0133">Cell shape</keyword>
<comment type="function">
    <text evidence="3 16">Cell wall formation.</text>
</comment>
<dbReference type="SUPFAM" id="SSF56059">
    <property type="entry name" value="Glutathione synthetase ATP-binding domain-like"/>
    <property type="match status" value="1"/>
</dbReference>
<dbReference type="GeneID" id="84653518"/>
<evidence type="ECO:0000256" key="9">
    <source>
        <dbReference type="ARBA" id="ARBA00022598"/>
    </source>
</evidence>
<dbReference type="InterPro" id="IPR011127">
    <property type="entry name" value="Dala_Dala_lig_N"/>
</dbReference>
<evidence type="ECO:0000313" key="21">
    <source>
        <dbReference type="Proteomes" id="UP001228171"/>
    </source>
</evidence>
<comment type="cofactor">
    <cofactor evidence="1">
        <name>Mn(2+)</name>
        <dbReference type="ChEBI" id="CHEBI:29035"/>
    </cofactor>
</comment>
<dbReference type="Proteomes" id="UP001228171">
    <property type="component" value="Unassembled WGS sequence"/>
</dbReference>
<evidence type="ECO:0000256" key="13">
    <source>
        <dbReference type="ARBA" id="ARBA00022984"/>
    </source>
</evidence>
<evidence type="ECO:0000256" key="4">
    <source>
        <dbReference type="ARBA" id="ARBA00004496"/>
    </source>
</evidence>
<dbReference type="InterPro" id="IPR011095">
    <property type="entry name" value="Dala_Dala_lig_C"/>
</dbReference>
<evidence type="ECO:0000313" key="20">
    <source>
        <dbReference type="EMBL" id="MDP4545104.1"/>
    </source>
</evidence>
<dbReference type="Pfam" id="PF01820">
    <property type="entry name" value="Dala_Dala_lig_N"/>
    <property type="match status" value="1"/>
</dbReference>
<feature type="region of interest" description="Disordered" evidence="18">
    <location>
        <begin position="1"/>
        <end position="20"/>
    </location>
</feature>
<dbReference type="NCBIfam" id="TIGR01205">
    <property type="entry name" value="D_ala_D_alaTIGR"/>
    <property type="match status" value="1"/>
</dbReference>
<keyword evidence="13 16" id="KW-0573">Peptidoglycan synthesis</keyword>
<comment type="caution">
    <text evidence="20">The sequence shown here is derived from an EMBL/GenBank/DDBJ whole genome shotgun (WGS) entry which is preliminary data.</text>
</comment>
<gene>
    <name evidence="16" type="primary">ddl</name>
    <name evidence="20" type="ORF">Q8P09_08455</name>
</gene>
<dbReference type="InterPro" id="IPR016185">
    <property type="entry name" value="PreATP-grasp_dom_sf"/>
</dbReference>
<evidence type="ECO:0000259" key="19">
    <source>
        <dbReference type="PROSITE" id="PS50975"/>
    </source>
</evidence>
<comment type="subcellular location">
    <subcellularLocation>
        <location evidence="4 16">Cytoplasm</location>
    </subcellularLocation>
</comment>
<proteinExistence type="inferred from homology"/>
<dbReference type="InterPro" id="IPR005905">
    <property type="entry name" value="D_ala_D_ala"/>
</dbReference>
<keyword evidence="21" id="KW-1185">Reference proteome</keyword>
<evidence type="ECO:0000256" key="17">
    <source>
        <dbReference type="PROSITE-ProRule" id="PRU00409"/>
    </source>
</evidence>
<accession>A0ABT9HH55</accession>
<evidence type="ECO:0000256" key="11">
    <source>
        <dbReference type="ARBA" id="ARBA00022840"/>
    </source>
</evidence>
<evidence type="ECO:0000256" key="3">
    <source>
        <dbReference type="ARBA" id="ARBA00003921"/>
    </source>
</evidence>
<comment type="pathway">
    <text evidence="5 16">Cell wall biogenesis; peptidoglycan biosynthesis.</text>
</comment>
<dbReference type="InterPro" id="IPR011761">
    <property type="entry name" value="ATP-grasp"/>
</dbReference>
<evidence type="ECO:0000256" key="5">
    <source>
        <dbReference type="ARBA" id="ARBA00004752"/>
    </source>
</evidence>
<keyword evidence="11 17" id="KW-0067">ATP-binding</keyword>
<keyword evidence="8 16" id="KW-0963">Cytoplasm</keyword>
<name>A0ABT9HH55_9GAMM</name>
<dbReference type="NCBIfam" id="NF002378">
    <property type="entry name" value="PRK01372.1"/>
    <property type="match status" value="1"/>
</dbReference>
<dbReference type="InterPro" id="IPR000291">
    <property type="entry name" value="D-Ala_lig_Van_CS"/>
</dbReference>
<dbReference type="PANTHER" id="PTHR23132:SF23">
    <property type="entry name" value="D-ALANINE--D-ALANINE LIGASE B"/>
    <property type="match status" value="1"/>
</dbReference>
<reference evidence="20 21" key="1">
    <citation type="submission" date="2023-08" db="EMBL/GenBank/DDBJ databases">
        <authorList>
            <person name="Kumar R."/>
        </authorList>
    </citation>
    <scope>NUCLEOTIDE SEQUENCE [LARGE SCALE GENOMIC DNA]</scope>
    <source>
        <strain evidence="20 21">LUR13</strain>
    </source>
</reference>
<evidence type="ECO:0000256" key="16">
    <source>
        <dbReference type="HAMAP-Rule" id="MF_00047"/>
    </source>
</evidence>
<evidence type="ECO:0000256" key="12">
    <source>
        <dbReference type="ARBA" id="ARBA00022960"/>
    </source>
</evidence>
<keyword evidence="14 16" id="KW-0961">Cell wall biogenesis/degradation</keyword>
<dbReference type="EC" id="6.3.2.4" evidence="7 16"/>
<protein>
    <recommendedName>
        <fullName evidence="7 16">D-alanine--D-alanine ligase</fullName>
        <ecNumber evidence="7 16">6.3.2.4</ecNumber>
    </recommendedName>
    <alternativeName>
        <fullName evidence="16">D-Ala-D-Ala ligase</fullName>
    </alternativeName>
    <alternativeName>
        <fullName evidence="16">D-alanylalanine synthetase</fullName>
    </alternativeName>
</protein>
<evidence type="ECO:0000256" key="15">
    <source>
        <dbReference type="ARBA" id="ARBA00047614"/>
    </source>
</evidence>
<organism evidence="20 21">
    <name type="scientific">Psychrobacter faecalis</name>
    <dbReference type="NCBI Taxonomy" id="180588"/>
    <lineage>
        <taxon>Bacteria</taxon>
        <taxon>Pseudomonadati</taxon>
        <taxon>Pseudomonadota</taxon>
        <taxon>Gammaproteobacteria</taxon>
        <taxon>Moraxellales</taxon>
        <taxon>Moraxellaceae</taxon>
        <taxon>Psychrobacter</taxon>
    </lineage>
</organism>
<sequence>MTINNQENIKQENNQQKNESNIDKSINADAKATIVNPDLALAAAAQAQQDNAASHEQNDKAVPSIANSKVKDASQFGKVAVICGGSSNERSVSLDSGAAVLKALQNQGVDATHFDPKDQDITELRKFDRVFNVLHGRGGEDGLLQGVLQWFNIPQTGSGILASALGMDKVRTKQLWQGCGLSTAPFSLLTADTDWQQVVNMLGLPLIIKPVHEGSSIGMTKVNNLDELPAAYATAVQCGDAVMAERWITGREFTIVIIDDEAYPVIRLEPADITNFYDFEAKYNRNDTSYYIPCGLSTADEKHLQDLSLAAFRAVDAKGWGRIDAMQDEAGNFWLLEINTVPGMTSHSLVPMAAKARGMDFDALCWHILAQTL</sequence>
<evidence type="ECO:0000256" key="6">
    <source>
        <dbReference type="ARBA" id="ARBA00010871"/>
    </source>
</evidence>
<evidence type="ECO:0000256" key="10">
    <source>
        <dbReference type="ARBA" id="ARBA00022741"/>
    </source>
</evidence>
<dbReference type="Gene3D" id="3.30.1490.20">
    <property type="entry name" value="ATP-grasp fold, A domain"/>
    <property type="match status" value="1"/>
</dbReference>
<dbReference type="Gene3D" id="3.30.470.20">
    <property type="entry name" value="ATP-grasp fold, B domain"/>
    <property type="match status" value="1"/>
</dbReference>
<dbReference type="PROSITE" id="PS00844">
    <property type="entry name" value="DALA_DALA_LIGASE_2"/>
    <property type="match status" value="1"/>
</dbReference>
<feature type="compositionally biased region" description="Low complexity" evidence="18">
    <location>
        <begin position="1"/>
        <end position="19"/>
    </location>
</feature>
<dbReference type="PANTHER" id="PTHR23132">
    <property type="entry name" value="D-ALANINE--D-ALANINE LIGASE"/>
    <property type="match status" value="1"/>
</dbReference>
<dbReference type="SUPFAM" id="SSF52440">
    <property type="entry name" value="PreATP-grasp domain"/>
    <property type="match status" value="1"/>
</dbReference>
<evidence type="ECO:0000256" key="8">
    <source>
        <dbReference type="ARBA" id="ARBA00022490"/>
    </source>
</evidence>
<dbReference type="HAMAP" id="MF_00047">
    <property type="entry name" value="Dala_Dala_lig"/>
    <property type="match status" value="1"/>
</dbReference>
<evidence type="ECO:0000256" key="18">
    <source>
        <dbReference type="SAM" id="MobiDB-lite"/>
    </source>
</evidence>
<evidence type="ECO:0000256" key="2">
    <source>
        <dbReference type="ARBA" id="ARBA00001946"/>
    </source>
</evidence>
<dbReference type="RefSeq" id="WP_227514909.1">
    <property type="nucleotide sequence ID" value="NZ_CAJGZG010000023.1"/>
</dbReference>
<evidence type="ECO:0000256" key="1">
    <source>
        <dbReference type="ARBA" id="ARBA00001936"/>
    </source>
</evidence>
<evidence type="ECO:0000256" key="7">
    <source>
        <dbReference type="ARBA" id="ARBA00012216"/>
    </source>
</evidence>
<feature type="domain" description="ATP-grasp" evidence="19">
    <location>
        <begin position="173"/>
        <end position="370"/>
    </location>
</feature>
<evidence type="ECO:0000256" key="14">
    <source>
        <dbReference type="ARBA" id="ARBA00023316"/>
    </source>
</evidence>
<dbReference type="Pfam" id="PF07478">
    <property type="entry name" value="Dala_Dala_lig_C"/>
    <property type="match status" value="1"/>
</dbReference>